<feature type="transmembrane region" description="Helical" evidence="7">
    <location>
        <begin position="123"/>
        <end position="140"/>
    </location>
</feature>
<dbReference type="GO" id="GO:0005886">
    <property type="term" value="C:plasma membrane"/>
    <property type="evidence" value="ECO:0007669"/>
    <property type="project" value="UniProtKB-SubCell"/>
</dbReference>
<evidence type="ECO:0000313" key="11">
    <source>
        <dbReference type="Proteomes" id="UP000178042"/>
    </source>
</evidence>
<dbReference type="InterPro" id="IPR000045">
    <property type="entry name" value="Prepilin_IV_endopep_pep"/>
</dbReference>
<sequence length="269" mass="29667">MLAIQFALFGLIIGSFINVAILRFGARALAGRSACMSCGKKIEWFDLIPLFSWLVLRGRCRQCRSRISIQYPAVELSTGILFALVGGAELVPIAKIIGLLISALLIAIAAYDIRHTIIPDAWVWSFNALALLSAVIIPPYSIHDTLYSFLAGPAVALPIFALWLVSNGRWMGLGDPKLALGIGWLLGSLYGMVALLIAFVTGAVVGLLLIFFSSDFWNRFASQFIPHRFWYRRDKGITMKSEIPFGPFLIVACVFLWISAMYGISITFL</sequence>
<comment type="similarity">
    <text evidence="2">Belongs to the peptidase A24 family.</text>
</comment>
<keyword evidence="3" id="KW-1003">Cell membrane</keyword>
<feature type="transmembrane region" description="Helical" evidence="7">
    <location>
        <begin position="178"/>
        <end position="211"/>
    </location>
</feature>
<feature type="transmembrane region" description="Helical" evidence="7">
    <location>
        <begin position="69"/>
        <end position="87"/>
    </location>
</feature>
<reference evidence="10 11" key="1">
    <citation type="journal article" date="2016" name="Nat. Commun.">
        <title>Thousands of microbial genomes shed light on interconnected biogeochemical processes in an aquifer system.</title>
        <authorList>
            <person name="Anantharaman K."/>
            <person name="Brown C.T."/>
            <person name="Hug L.A."/>
            <person name="Sharon I."/>
            <person name="Castelle C.J."/>
            <person name="Probst A.J."/>
            <person name="Thomas B.C."/>
            <person name="Singh A."/>
            <person name="Wilkins M.J."/>
            <person name="Karaoz U."/>
            <person name="Brodie E.L."/>
            <person name="Williams K.H."/>
            <person name="Hubbard S.S."/>
            <person name="Banfield J.F."/>
        </authorList>
    </citation>
    <scope>NUCLEOTIDE SEQUENCE [LARGE SCALE GENOMIC DNA]</scope>
</reference>
<dbReference type="InterPro" id="IPR050882">
    <property type="entry name" value="Prepilin_peptidase/N-MTase"/>
</dbReference>
<evidence type="ECO:0000256" key="6">
    <source>
        <dbReference type="ARBA" id="ARBA00023136"/>
    </source>
</evidence>
<evidence type="ECO:0000256" key="1">
    <source>
        <dbReference type="ARBA" id="ARBA00004651"/>
    </source>
</evidence>
<proteinExistence type="inferred from homology"/>
<dbReference type="InterPro" id="IPR010627">
    <property type="entry name" value="Prepilin_pept_A24_N"/>
</dbReference>
<protein>
    <recommendedName>
        <fullName evidence="12">Peptidase A24A N-terminal domain-containing protein</fullName>
    </recommendedName>
</protein>
<keyword evidence="4 7" id="KW-0812">Transmembrane</keyword>
<dbReference type="PANTHER" id="PTHR30487:SF0">
    <property type="entry name" value="PREPILIN LEADER PEPTIDASE_N-METHYLTRANSFERASE-RELATED"/>
    <property type="match status" value="1"/>
</dbReference>
<dbReference type="PANTHER" id="PTHR30487">
    <property type="entry name" value="TYPE 4 PREPILIN-LIKE PROTEINS LEADER PEPTIDE-PROCESSING ENZYME"/>
    <property type="match status" value="1"/>
</dbReference>
<dbReference type="Pfam" id="PF06750">
    <property type="entry name" value="A24_N_bact"/>
    <property type="match status" value="1"/>
</dbReference>
<dbReference type="EMBL" id="MFLD01000026">
    <property type="protein sequence ID" value="OGG59447.1"/>
    <property type="molecule type" value="Genomic_DNA"/>
</dbReference>
<evidence type="ECO:0000256" key="3">
    <source>
        <dbReference type="ARBA" id="ARBA00022475"/>
    </source>
</evidence>
<keyword evidence="6 7" id="KW-0472">Membrane</keyword>
<evidence type="ECO:0000256" key="7">
    <source>
        <dbReference type="SAM" id="Phobius"/>
    </source>
</evidence>
<comment type="subcellular location">
    <subcellularLocation>
        <location evidence="1">Cell membrane</location>
        <topology evidence="1">Multi-pass membrane protein</topology>
    </subcellularLocation>
</comment>
<dbReference type="Pfam" id="PF01478">
    <property type="entry name" value="Peptidase_A24"/>
    <property type="match status" value="1"/>
</dbReference>
<feature type="transmembrane region" description="Helical" evidence="7">
    <location>
        <begin position="6"/>
        <end position="26"/>
    </location>
</feature>
<comment type="caution">
    <text evidence="10">The sequence shown here is derived from an EMBL/GenBank/DDBJ whole genome shotgun (WGS) entry which is preliminary data.</text>
</comment>
<dbReference type="AlphaFoldDB" id="A0A1F6DDP5"/>
<feature type="transmembrane region" description="Helical" evidence="7">
    <location>
        <begin position="248"/>
        <end position="268"/>
    </location>
</feature>
<feature type="domain" description="Prepilin type IV endopeptidase peptidase" evidence="8">
    <location>
        <begin position="100"/>
        <end position="207"/>
    </location>
</feature>
<evidence type="ECO:0000313" key="10">
    <source>
        <dbReference type="EMBL" id="OGG59447.1"/>
    </source>
</evidence>
<keyword evidence="5 7" id="KW-1133">Transmembrane helix</keyword>
<dbReference type="GO" id="GO:0006465">
    <property type="term" value="P:signal peptide processing"/>
    <property type="evidence" value="ECO:0007669"/>
    <property type="project" value="TreeGrafter"/>
</dbReference>
<evidence type="ECO:0000256" key="2">
    <source>
        <dbReference type="ARBA" id="ARBA00005801"/>
    </source>
</evidence>
<evidence type="ECO:0000256" key="5">
    <source>
        <dbReference type="ARBA" id="ARBA00022989"/>
    </source>
</evidence>
<organism evidence="10 11">
    <name type="scientific">Candidatus Kaiserbacteria bacterium RIFCSPHIGHO2_02_FULL_49_16</name>
    <dbReference type="NCBI Taxonomy" id="1798490"/>
    <lineage>
        <taxon>Bacteria</taxon>
        <taxon>Candidatus Kaiseribacteriota</taxon>
    </lineage>
</organism>
<evidence type="ECO:0000256" key="4">
    <source>
        <dbReference type="ARBA" id="ARBA00022692"/>
    </source>
</evidence>
<evidence type="ECO:0000259" key="8">
    <source>
        <dbReference type="Pfam" id="PF01478"/>
    </source>
</evidence>
<feature type="transmembrane region" description="Helical" evidence="7">
    <location>
        <begin position="93"/>
        <end position="111"/>
    </location>
</feature>
<evidence type="ECO:0000259" key="9">
    <source>
        <dbReference type="Pfam" id="PF06750"/>
    </source>
</evidence>
<name>A0A1F6DDP5_9BACT</name>
<feature type="transmembrane region" description="Helical" evidence="7">
    <location>
        <begin position="146"/>
        <end position="166"/>
    </location>
</feature>
<dbReference type="GO" id="GO:0004190">
    <property type="term" value="F:aspartic-type endopeptidase activity"/>
    <property type="evidence" value="ECO:0007669"/>
    <property type="project" value="InterPro"/>
</dbReference>
<feature type="domain" description="Prepilin peptidase A24 N-terminal" evidence="9">
    <location>
        <begin position="8"/>
        <end position="85"/>
    </location>
</feature>
<dbReference type="Gene3D" id="1.20.120.1220">
    <property type="match status" value="1"/>
</dbReference>
<dbReference type="Proteomes" id="UP000178042">
    <property type="component" value="Unassembled WGS sequence"/>
</dbReference>
<accession>A0A1F6DDP5</accession>
<evidence type="ECO:0008006" key="12">
    <source>
        <dbReference type="Google" id="ProtNLM"/>
    </source>
</evidence>
<gene>
    <name evidence="10" type="ORF">A3C86_00630</name>
</gene>